<gene>
    <name evidence="1" type="ORF">QAD02_008285</name>
</gene>
<dbReference type="Proteomes" id="UP001239111">
    <property type="component" value="Chromosome 4"/>
</dbReference>
<sequence length="600" mass="70272">MFPCKIVCWWEWFKMPRIKIPKASGRPKKRPGHFFGGSKPRKETGGLIGDSQGRSIASDIFKSLLEDHDPLIVNRIGKLFKKKEKKEQKLLKNTVFAEKLVVSRHTRESGLAFYIEHRFTKRHYSELVKDNLMRIKKKRTYNVYPSYRTIREAKKECLPLQIQGTEKEVFTPFQQLANKTSERLCESVATDWSEQALARVELIFSGGFDSASGHSNSHQKCANPDNECDDSTQSMFVSSVTPLQLISKSVADSEPYTWRNPTPASYRYCRPLRIAFEKETKETITKEYNRISSEIDRLRPHRFRMANGKEVEVIFKCHLTMFDGKCVSSILQITASQRCPCCGRTTNEFGKQELNFYVEEGSKCLDLGIALLHAEIKTFEHLLHLAYRLEIEVWRVSQEYRDRFDAWRAITIEDVRKEFGIRPDQVLQGHGTTNTGNLARRCFKEPQKFAAALKLDESFVTDLADILILFKTKKRVDYTLLEEYCWRVYWEHYELYPWAHMNVSIHKLLMHGCQVAKKLPLPICYFSEDSQEVWHKFYRRNMVEHARQFSKAAQILDVYHRGLYESDPLISNILQGQRSKYLEKRQIPQRLAKYILPRYV</sequence>
<protein>
    <submittedName>
        <fullName evidence="1">Uncharacterized protein</fullName>
    </submittedName>
</protein>
<keyword evidence="2" id="KW-1185">Reference proteome</keyword>
<evidence type="ECO:0000313" key="1">
    <source>
        <dbReference type="EMBL" id="KAJ8666623.1"/>
    </source>
</evidence>
<reference evidence="1" key="1">
    <citation type="submission" date="2023-04" db="EMBL/GenBank/DDBJ databases">
        <title>A chromosome-level genome assembly of the parasitoid wasp Eretmocerus hayati.</title>
        <authorList>
            <person name="Zhong Y."/>
            <person name="Liu S."/>
            <person name="Liu Y."/>
        </authorList>
    </citation>
    <scope>NUCLEOTIDE SEQUENCE</scope>
    <source>
        <strain evidence="1">ZJU_SS_LIU_2023</strain>
    </source>
</reference>
<dbReference type="EMBL" id="CM056744">
    <property type="protein sequence ID" value="KAJ8666623.1"/>
    <property type="molecule type" value="Genomic_DNA"/>
</dbReference>
<comment type="caution">
    <text evidence="1">The sequence shown here is derived from an EMBL/GenBank/DDBJ whole genome shotgun (WGS) entry which is preliminary data.</text>
</comment>
<proteinExistence type="predicted"/>
<evidence type="ECO:0000313" key="2">
    <source>
        <dbReference type="Proteomes" id="UP001239111"/>
    </source>
</evidence>
<organism evidence="1 2">
    <name type="scientific">Eretmocerus hayati</name>
    <dbReference type="NCBI Taxonomy" id="131215"/>
    <lineage>
        <taxon>Eukaryota</taxon>
        <taxon>Metazoa</taxon>
        <taxon>Ecdysozoa</taxon>
        <taxon>Arthropoda</taxon>
        <taxon>Hexapoda</taxon>
        <taxon>Insecta</taxon>
        <taxon>Pterygota</taxon>
        <taxon>Neoptera</taxon>
        <taxon>Endopterygota</taxon>
        <taxon>Hymenoptera</taxon>
        <taxon>Apocrita</taxon>
        <taxon>Proctotrupomorpha</taxon>
        <taxon>Chalcidoidea</taxon>
        <taxon>Aphelinidae</taxon>
        <taxon>Aphelininae</taxon>
        <taxon>Eretmocerus</taxon>
    </lineage>
</organism>
<accession>A0ACC2N624</accession>
<name>A0ACC2N624_9HYME</name>